<protein>
    <submittedName>
        <fullName evidence="2">Uncharacterized protein</fullName>
    </submittedName>
</protein>
<reference evidence="2 3" key="1">
    <citation type="journal article" date="2018" name="Nat. Ecol. Evol.">
        <title>Shark genomes provide insights into elasmobranch evolution and the origin of vertebrates.</title>
        <authorList>
            <person name="Hara Y"/>
            <person name="Yamaguchi K"/>
            <person name="Onimaru K"/>
            <person name="Kadota M"/>
            <person name="Koyanagi M"/>
            <person name="Keeley SD"/>
            <person name="Tatsumi K"/>
            <person name="Tanaka K"/>
            <person name="Motone F"/>
            <person name="Kageyama Y"/>
            <person name="Nozu R"/>
            <person name="Adachi N"/>
            <person name="Nishimura O"/>
            <person name="Nakagawa R"/>
            <person name="Tanegashima C"/>
            <person name="Kiyatake I"/>
            <person name="Matsumoto R"/>
            <person name="Murakumo K"/>
            <person name="Nishida K"/>
            <person name="Terakita A"/>
            <person name="Kuratani S"/>
            <person name="Sato K"/>
            <person name="Hyodo S Kuraku.S."/>
        </authorList>
    </citation>
    <scope>NUCLEOTIDE SEQUENCE [LARGE SCALE GENOMIC DNA]</scope>
</reference>
<keyword evidence="3" id="KW-1185">Reference proteome</keyword>
<feature type="signal peptide" evidence="1">
    <location>
        <begin position="1"/>
        <end position="18"/>
    </location>
</feature>
<evidence type="ECO:0000313" key="2">
    <source>
        <dbReference type="EMBL" id="GCC24491.1"/>
    </source>
</evidence>
<feature type="chain" id="PRO_5019418906" evidence="1">
    <location>
        <begin position="19"/>
        <end position="108"/>
    </location>
</feature>
<evidence type="ECO:0000313" key="3">
    <source>
        <dbReference type="Proteomes" id="UP000287033"/>
    </source>
</evidence>
<gene>
    <name evidence="2" type="ORF">chiPu_0002892</name>
</gene>
<proteinExistence type="predicted"/>
<dbReference type="EMBL" id="BEZZ01000058">
    <property type="protein sequence ID" value="GCC24491.1"/>
    <property type="molecule type" value="Genomic_DNA"/>
</dbReference>
<name>A0A401S250_CHIPU</name>
<organism evidence="2 3">
    <name type="scientific">Chiloscyllium punctatum</name>
    <name type="common">Brownbanded bambooshark</name>
    <name type="synonym">Hemiscyllium punctatum</name>
    <dbReference type="NCBI Taxonomy" id="137246"/>
    <lineage>
        <taxon>Eukaryota</taxon>
        <taxon>Metazoa</taxon>
        <taxon>Chordata</taxon>
        <taxon>Craniata</taxon>
        <taxon>Vertebrata</taxon>
        <taxon>Chondrichthyes</taxon>
        <taxon>Elasmobranchii</taxon>
        <taxon>Galeomorphii</taxon>
        <taxon>Galeoidea</taxon>
        <taxon>Orectolobiformes</taxon>
        <taxon>Hemiscylliidae</taxon>
        <taxon>Chiloscyllium</taxon>
    </lineage>
</organism>
<sequence length="108" mass="12184">MRNMFLVILAIYFCAVDAAPSFSSSGGRTFPHDITSQSELTRLYNTEVIFAERVTKPLNNFGWLGIRHSGVRLQKGKRYGIVQLEIMCEQAVKRIISSLTTATMLQIE</sequence>
<comment type="caution">
    <text evidence="2">The sequence shown here is derived from an EMBL/GenBank/DDBJ whole genome shotgun (WGS) entry which is preliminary data.</text>
</comment>
<dbReference type="Proteomes" id="UP000287033">
    <property type="component" value="Unassembled WGS sequence"/>
</dbReference>
<keyword evidence="1" id="KW-0732">Signal</keyword>
<evidence type="ECO:0000256" key="1">
    <source>
        <dbReference type="SAM" id="SignalP"/>
    </source>
</evidence>
<accession>A0A401S250</accession>
<dbReference type="AlphaFoldDB" id="A0A401S250"/>